<dbReference type="InParanoid" id="A0A1X7TFX1"/>
<accession>A0A1X7TFX1</accession>
<name>A0A1X7TFX1_AMPQE</name>
<dbReference type="eggNOG" id="ENOG502TFA5">
    <property type="taxonomic scope" value="Eukaryota"/>
</dbReference>
<proteinExistence type="predicted"/>
<evidence type="ECO:0000313" key="1">
    <source>
        <dbReference type="EnsemblMetazoa" id="Aqu2.1.13574_001"/>
    </source>
</evidence>
<reference evidence="1" key="1">
    <citation type="submission" date="2017-05" db="UniProtKB">
        <authorList>
            <consortium name="EnsemblMetazoa"/>
        </authorList>
    </citation>
    <scope>IDENTIFICATION</scope>
</reference>
<organism evidence="1">
    <name type="scientific">Amphimedon queenslandica</name>
    <name type="common">Sponge</name>
    <dbReference type="NCBI Taxonomy" id="400682"/>
    <lineage>
        <taxon>Eukaryota</taxon>
        <taxon>Metazoa</taxon>
        <taxon>Porifera</taxon>
        <taxon>Demospongiae</taxon>
        <taxon>Heteroscleromorpha</taxon>
        <taxon>Haplosclerida</taxon>
        <taxon>Niphatidae</taxon>
        <taxon>Amphimedon</taxon>
    </lineage>
</organism>
<dbReference type="AlphaFoldDB" id="A0A1X7TFX1"/>
<evidence type="ECO:0008006" key="2">
    <source>
        <dbReference type="Google" id="ProtNLM"/>
    </source>
</evidence>
<protein>
    <recommendedName>
        <fullName evidence="2">Retrotransposon gag domain-containing protein</fullName>
    </recommendedName>
</protein>
<dbReference type="PANTHER" id="PTHR33198">
    <property type="entry name" value="ANK_REP_REGION DOMAIN-CONTAINING PROTEIN-RELATED"/>
    <property type="match status" value="1"/>
</dbReference>
<dbReference type="OMA" id="MERFELY"/>
<dbReference type="PANTHER" id="PTHR33198:SF19">
    <property type="entry name" value="CCHC-TYPE DOMAIN-CONTAINING PROTEIN"/>
    <property type="match status" value="1"/>
</dbReference>
<dbReference type="EnsemblMetazoa" id="Aqu2.1.13574_001">
    <property type="protein sequence ID" value="Aqu2.1.13574_001"/>
    <property type="gene ID" value="Aqu2.1.13574"/>
</dbReference>
<sequence>MERFELYCTANDLDDGKKKAVLLSVCGAKTYQMMRSLTKPDMPKDKPYDQIVSVLTSHYSLRPSKITQRYKFNMRYQSKDESIADYVAALREISEFYDYRNTLDDML</sequence>